<feature type="region of interest" description="Disordered" evidence="1">
    <location>
        <begin position="33"/>
        <end position="59"/>
    </location>
</feature>
<evidence type="ECO:0000256" key="1">
    <source>
        <dbReference type="SAM" id="MobiDB-lite"/>
    </source>
</evidence>
<name>A0ABW3WZD3_9HYPH</name>
<proteinExistence type="predicted"/>
<dbReference type="EMBL" id="JBHTND010000018">
    <property type="protein sequence ID" value="MFD1302678.1"/>
    <property type="molecule type" value="Genomic_DNA"/>
</dbReference>
<evidence type="ECO:0000313" key="3">
    <source>
        <dbReference type="Proteomes" id="UP001597176"/>
    </source>
</evidence>
<protein>
    <recommendedName>
        <fullName evidence="4">Porin</fullName>
    </recommendedName>
</protein>
<reference evidence="3" key="1">
    <citation type="journal article" date="2019" name="Int. J. Syst. Evol. Microbiol.">
        <title>The Global Catalogue of Microorganisms (GCM) 10K type strain sequencing project: providing services to taxonomists for standard genome sequencing and annotation.</title>
        <authorList>
            <consortium name="The Broad Institute Genomics Platform"/>
            <consortium name="The Broad Institute Genome Sequencing Center for Infectious Disease"/>
            <person name="Wu L."/>
            <person name="Ma J."/>
        </authorList>
    </citation>
    <scope>NUCLEOTIDE SEQUENCE [LARGE SCALE GENOMIC DNA]</scope>
    <source>
        <strain evidence="3">CCUG 56108</strain>
    </source>
</reference>
<keyword evidence="3" id="KW-1185">Reference proteome</keyword>
<organism evidence="2 3">
    <name type="scientific">Methylobacterium marchantiae</name>
    <dbReference type="NCBI Taxonomy" id="600331"/>
    <lineage>
        <taxon>Bacteria</taxon>
        <taxon>Pseudomonadati</taxon>
        <taxon>Pseudomonadota</taxon>
        <taxon>Alphaproteobacteria</taxon>
        <taxon>Hyphomicrobiales</taxon>
        <taxon>Methylobacteriaceae</taxon>
        <taxon>Methylobacterium</taxon>
    </lineage>
</organism>
<dbReference type="Proteomes" id="UP001597176">
    <property type="component" value="Unassembled WGS sequence"/>
</dbReference>
<dbReference type="RefSeq" id="WP_238203893.1">
    <property type="nucleotide sequence ID" value="NZ_JBHTND010000018.1"/>
</dbReference>
<evidence type="ECO:0008006" key="4">
    <source>
        <dbReference type="Google" id="ProtNLM"/>
    </source>
</evidence>
<accession>A0ABW3WZD3</accession>
<comment type="caution">
    <text evidence="2">The sequence shown here is derived from an EMBL/GenBank/DDBJ whole genome shotgun (WGS) entry which is preliminary data.</text>
</comment>
<gene>
    <name evidence="2" type="ORF">ACFQ4G_13965</name>
</gene>
<sequence>MSRVPQFLVCVGLTLGAPPVQAGDGARRLCPDDAPEGVRLPPRDGCPGGSPSRRRSDGEFHEVGGFKVRVGGRVTLDHDMRR</sequence>
<evidence type="ECO:0000313" key="2">
    <source>
        <dbReference type="EMBL" id="MFD1302678.1"/>
    </source>
</evidence>